<feature type="coiled-coil region" evidence="1">
    <location>
        <begin position="109"/>
        <end position="167"/>
    </location>
</feature>
<evidence type="ECO:0000313" key="3">
    <source>
        <dbReference type="Proteomes" id="UP000822184"/>
    </source>
</evidence>
<evidence type="ECO:0000313" key="2">
    <source>
        <dbReference type="EMBL" id="NSB15934.1"/>
    </source>
</evidence>
<dbReference type="Proteomes" id="UP000822184">
    <property type="component" value="Unassembled WGS sequence"/>
</dbReference>
<dbReference type="EMBL" id="JABTDW010000001">
    <property type="protein sequence ID" value="NSB15934.1"/>
    <property type="molecule type" value="Genomic_DNA"/>
</dbReference>
<name>A0AAE5H7A4_CLOBE</name>
<organism evidence="2 3">
    <name type="scientific">Clostridium beijerinckii</name>
    <name type="common">Clostridium MP</name>
    <dbReference type="NCBI Taxonomy" id="1520"/>
    <lineage>
        <taxon>Bacteria</taxon>
        <taxon>Bacillati</taxon>
        <taxon>Bacillota</taxon>
        <taxon>Clostridia</taxon>
        <taxon>Eubacteriales</taxon>
        <taxon>Clostridiaceae</taxon>
        <taxon>Clostridium</taxon>
    </lineage>
</organism>
<reference evidence="2" key="1">
    <citation type="submission" date="2020-06" db="EMBL/GenBank/DDBJ databases">
        <title>Genomic insights into acetone-butanol-ethanol (ABE) fermentation by sequencing solventogenic clostridia strains.</title>
        <authorList>
            <person name="Brown S."/>
        </authorList>
    </citation>
    <scope>NUCLEOTIDE SEQUENCE</scope>
    <source>
        <strain evidence="2">DJ123</strain>
    </source>
</reference>
<proteinExistence type="predicted"/>
<accession>A0AAE5H7A4</accession>
<comment type="caution">
    <text evidence="2">The sequence shown here is derived from an EMBL/GenBank/DDBJ whole genome shotgun (WGS) entry which is preliminary data.</text>
</comment>
<keyword evidence="1" id="KW-0175">Coiled coil</keyword>
<feature type="coiled-coil region" evidence="1">
    <location>
        <begin position="53"/>
        <end position="80"/>
    </location>
</feature>
<gene>
    <name evidence="2" type="ORF">BCD95_004193</name>
</gene>
<dbReference type="RefSeq" id="WP_077854204.1">
    <property type="nucleotide sequence ID" value="NZ_JABSWC010000001.1"/>
</dbReference>
<evidence type="ECO:0000256" key="1">
    <source>
        <dbReference type="SAM" id="Coils"/>
    </source>
</evidence>
<protein>
    <submittedName>
        <fullName evidence="2">Uncharacterized protein</fullName>
    </submittedName>
</protein>
<sequence length="195" mass="22917">MGKVNNSLKKEKNTPVNVNKTIEKTAIETAKAIVAELRVQNMIKKELSYYKKVELLLYNYENLKDAIKQKDEEIRHIERYGLPQASGSIVVYQTSGGGISPEDRYLQLIDKYKVEKIETQRDLTRIENALDKIREDKYFDIIQFKYLNLQKDKLETDERIAEKLNKDQSTVTRNRKRLMNKLITILFPESIRDFA</sequence>
<dbReference type="AlphaFoldDB" id="A0AAE5H7A4"/>